<name>A0A183I8C4_9BILA</name>
<proteinExistence type="predicted"/>
<evidence type="ECO:0000313" key="1">
    <source>
        <dbReference type="EMBL" id="VDP25635.1"/>
    </source>
</evidence>
<gene>
    <name evidence="1" type="ORF">OFLC_LOCUS15986</name>
</gene>
<dbReference type="Proteomes" id="UP000267606">
    <property type="component" value="Unassembled WGS sequence"/>
</dbReference>
<reference evidence="1 2" key="2">
    <citation type="submission" date="2018-11" db="EMBL/GenBank/DDBJ databases">
        <authorList>
            <consortium name="Pathogen Informatics"/>
        </authorList>
    </citation>
    <scope>NUCLEOTIDE SEQUENCE [LARGE SCALE GENOMIC DNA]</scope>
</reference>
<sequence>MVLMMYTPRMYQTCQNGFAVKMKFRYLNHDVNDLMYLLLVDPNQLMLPEKL</sequence>
<dbReference type="WBParaSite" id="OFLC_0001599901-mRNA-1">
    <property type="protein sequence ID" value="OFLC_0001599901-mRNA-1"/>
    <property type="gene ID" value="OFLC_0001599901"/>
</dbReference>
<evidence type="ECO:0000313" key="2">
    <source>
        <dbReference type="Proteomes" id="UP000267606"/>
    </source>
</evidence>
<protein>
    <submittedName>
        <fullName evidence="3">Transposase</fullName>
    </submittedName>
</protein>
<evidence type="ECO:0000313" key="3">
    <source>
        <dbReference type="WBParaSite" id="OFLC_0001599901-mRNA-1"/>
    </source>
</evidence>
<keyword evidence="2" id="KW-1185">Reference proteome</keyword>
<reference evidence="3" key="1">
    <citation type="submission" date="2016-06" db="UniProtKB">
        <authorList>
            <consortium name="WormBaseParasite"/>
        </authorList>
    </citation>
    <scope>IDENTIFICATION</scope>
</reference>
<dbReference type="EMBL" id="UZAJ01043474">
    <property type="protein sequence ID" value="VDP25635.1"/>
    <property type="molecule type" value="Genomic_DNA"/>
</dbReference>
<organism evidence="3">
    <name type="scientific">Onchocerca flexuosa</name>
    <dbReference type="NCBI Taxonomy" id="387005"/>
    <lineage>
        <taxon>Eukaryota</taxon>
        <taxon>Metazoa</taxon>
        <taxon>Ecdysozoa</taxon>
        <taxon>Nematoda</taxon>
        <taxon>Chromadorea</taxon>
        <taxon>Rhabditida</taxon>
        <taxon>Spirurina</taxon>
        <taxon>Spiruromorpha</taxon>
        <taxon>Filarioidea</taxon>
        <taxon>Onchocercidae</taxon>
        <taxon>Onchocerca</taxon>
    </lineage>
</organism>
<accession>A0A183I8C4</accession>
<dbReference type="AlphaFoldDB" id="A0A183I8C4"/>